<accession>A0ABQ9XQP1</accession>
<dbReference type="GO" id="GO:0008233">
    <property type="term" value="F:peptidase activity"/>
    <property type="evidence" value="ECO:0007669"/>
    <property type="project" value="UniProtKB-KW"/>
</dbReference>
<gene>
    <name evidence="7" type="ORF">BLNAU_10911</name>
</gene>
<evidence type="ECO:0000256" key="2">
    <source>
        <dbReference type="ARBA" id="ARBA00022670"/>
    </source>
</evidence>
<proteinExistence type="inferred from homology"/>
<comment type="similarity">
    <text evidence="1">Belongs to the peptidase S28 family.</text>
</comment>
<dbReference type="InterPro" id="IPR042269">
    <property type="entry name" value="Ser_carbopepase_S28_SKS"/>
</dbReference>
<feature type="transmembrane region" description="Helical" evidence="6">
    <location>
        <begin position="501"/>
        <end position="527"/>
    </location>
</feature>
<evidence type="ECO:0000313" key="7">
    <source>
        <dbReference type="EMBL" id="KAK2954094.1"/>
    </source>
</evidence>
<keyword evidence="6" id="KW-1133">Transmembrane helix</keyword>
<evidence type="ECO:0000256" key="6">
    <source>
        <dbReference type="SAM" id="Phobius"/>
    </source>
</evidence>
<dbReference type="InterPro" id="IPR029058">
    <property type="entry name" value="AB_hydrolase_fold"/>
</dbReference>
<organism evidence="7 8">
    <name type="scientific">Blattamonas nauphoetae</name>
    <dbReference type="NCBI Taxonomy" id="2049346"/>
    <lineage>
        <taxon>Eukaryota</taxon>
        <taxon>Metamonada</taxon>
        <taxon>Preaxostyla</taxon>
        <taxon>Oxymonadida</taxon>
        <taxon>Blattamonas</taxon>
    </lineage>
</organism>
<dbReference type="EMBL" id="JARBJD010000082">
    <property type="protein sequence ID" value="KAK2954094.1"/>
    <property type="molecule type" value="Genomic_DNA"/>
</dbReference>
<dbReference type="SUPFAM" id="SSF53474">
    <property type="entry name" value="alpha/beta-Hydrolases"/>
    <property type="match status" value="1"/>
</dbReference>
<keyword evidence="4 7" id="KW-0378">Hydrolase</keyword>
<reference evidence="7 8" key="1">
    <citation type="journal article" date="2022" name="bioRxiv">
        <title>Genomics of Preaxostyla Flagellates Illuminates Evolutionary Transitions and the Path Towards Mitochondrial Loss.</title>
        <authorList>
            <person name="Novak L.V.F."/>
            <person name="Treitli S.C."/>
            <person name="Pyrih J."/>
            <person name="Halakuc P."/>
            <person name="Pipaliya S.V."/>
            <person name="Vacek V."/>
            <person name="Brzon O."/>
            <person name="Soukal P."/>
            <person name="Eme L."/>
            <person name="Dacks J.B."/>
            <person name="Karnkowska A."/>
            <person name="Elias M."/>
            <person name="Hampl V."/>
        </authorList>
    </citation>
    <scope>NUCLEOTIDE SEQUENCE [LARGE SCALE GENOMIC DNA]</scope>
    <source>
        <strain evidence="7">NAU3</strain>
        <tissue evidence="7">Gut</tissue>
    </source>
</reference>
<name>A0ABQ9XQP1_9EUKA</name>
<protein>
    <submittedName>
        <fullName evidence="7">Thymus-specific serine protease</fullName>
        <ecNumber evidence="7">3.4.-.-</ecNumber>
    </submittedName>
</protein>
<dbReference type="Gene3D" id="1.20.120.980">
    <property type="entry name" value="Serine carboxypeptidase S28, SKS domain"/>
    <property type="match status" value="1"/>
</dbReference>
<sequence>MFAIFFFVASNIHAYVRFNPDYSNHRYNSINNNNTQSNGQFRIFNQKLDHFDPTNTKTFKQRYLVNDTYYRNSHTMYLYLNGEAPLRASRSDGEYALTLSKLHKAVLVVLEHRYYGESQPFTDHSTQNLKYLSAKQALADAAHFAEWIKANDLKALQIRKIVVVGGSYAGCLSAWFRMMYPHIAVAAISSSAPVVAKADYFEYDQHIRETLEKYSQECVVNIQKATTEIEEQIATDYPTVQKLLGCEKVSDKVDFLYVIADMVSHSVQYNQFAGPEDKQMIKLLCDTLSQAPAAGKTIKDNMYDFVSKMFVNMDTNCYDFSSSAEILKDTTMDFTKSGRQWTYQTCTEFGYFQVAPAENSLRSKQITLEYHYDLCEKIFGPEFRQPDIEATNAFFGGEDMLGTNIAWVNGAADPWMRLSIIPRTVKGQNGEVKDDGRQQRQRWEIALIENGSHCTDLREPNATTDSQSLVKAREMERTAIEYWFESSTFYTPKWQWSSPSAIFSMAMFGVSLLLLILSVILVIVACVHHKNKRNPVAYKPINP</sequence>
<keyword evidence="3" id="KW-0732">Signal</keyword>
<dbReference type="Gene3D" id="3.40.50.1820">
    <property type="entry name" value="alpha/beta hydrolase"/>
    <property type="match status" value="1"/>
</dbReference>
<evidence type="ECO:0000313" key="8">
    <source>
        <dbReference type="Proteomes" id="UP001281761"/>
    </source>
</evidence>
<evidence type="ECO:0000256" key="1">
    <source>
        <dbReference type="ARBA" id="ARBA00011079"/>
    </source>
</evidence>
<keyword evidence="6" id="KW-0472">Membrane</keyword>
<dbReference type="GO" id="GO:0006508">
    <property type="term" value="P:proteolysis"/>
    <property type="evidence" value="ECO:0007669"/>
    <property type="project" value="UniProtKB-KW"/>
</dbReference>
<comment type="caution">
    <text evidence="7">The sequence shown here is derived from an EMBL/GenBank/DDBJ whole genome shotgun (WGS) entry which is preliminary data.</text>
</comment>
<evidence type="ECO:0000256" key="5">
    <source>
        <dbReference type="ARBA" id="ARBA00023180"/>
    </source>
</evidence>
<dbReference type="PANTHER" id="PTHR11010">
    <property type="entry name" value="PROTEASE S28 PRO-X CARBOXYPEPTIDASE-RELATED"/>
    <property type="match status" value="1"/>
</dbReference>
<dbReference type="EC" id="3.4.-.-" evidence="7"/>
<evidence type="ECO:0000256" key="4">
    <source>
        <dbReference type="ARBA" id="ARBA00022801"/>
    </source>
</evidence>
<dbReference type="PANTHER" id="PTHR11010:SF117">
    <property type="entry name" value="SERINE PROTEASE 16"/>
    <property type="match status" value="1"/>
</dbReference>
<evidence type="ECO:0000256" key="3">
    <source>
        <dbReference type="ARBA" id="ARBA00022729"/>
    </source>
</evidence>
<keyword evidence="5" id="KW-0325">Glycoprotein</keyword>
<keyword evidence="6" id="KW-0812">Transmembrane</keyword>
<dbReference type="InterPro" id="IPR008758">
    <property type="entry name" value="Peptidase_S28"/>
</dbReference>
<dbReference type="Proteomes" id="UP001281761">
    <property type="component" value="Unassembled WGS sequence"/>
</dbReference>
<dbReference type="Pfam" id="PF05577">
    <property type="entry name" value="Peptidase_S28"/>
    <property type="match status" value="1"/>
</dbReference>
<keyword evidence="2 7" id="KW-0645">Protease</keyword>
<keyword evidence="8" id="KW-1185">Reference proteome</keyword>